<organism evidence="1 2">
    <name type="scientific">Massilimicrobiota timonensis</name>
    <dbReference type="NCBI Taxonomy" id="1776392"/>
    <lineage>
        <taxon>Bacteria</taxon>
        <taxon>Bacillati</taxon>
        <taxon>Bacillota</taxon>
        <taxon>Erysipelotrichia</taxon>
        <taxon>Erysipelotrichales</taxon>
        <taxon>Erysipelotrichaceae</taxon>
        <taxon>Massilimicrobiota</taxon>
    </lineage>
</organism>
<protein>
    <submittedName>
        <fullName evidence="1">Uncharacterized protein</fullName>
    </submittedName>
</protein>
<dbReference type="RefSeq" id="WP_087356874.1">
    <property type="nucleotide sequence ID" value="NZ_NFLJ01000001.1"/>
</dbReference>
<dbReference type="Proteomes" id="UP000195305">
    <property type="component" value="Unassembled WGS sequence"/>
</dbReference>
<keyword evidence="2" id="KW-1185">Reference proteome</keyword>
<evidence type="ECO:0000313" key="2">
    <source>
        <dbReference type="Proteomes" id="UP000195305"/>
    </source>
</evidence>
<evidence type="ECO:0000313" key="1">
    <source>
        <dbReference type="EMBL" id="OUQ36659.1"/>
    </source>
</evidence>
<name>A0A1Y4T393_9FIRM</name>
<dbReference type="AlphaFoldDB" id="A0A1Y4T393"/>
<dbReference type="EMBL" id="NFLJ01000001">
    <property type="protein sequence ID" value="OUQ36659.1"/>
    <property type="molecule type" value="Genomic_DNA"/>
</dbReference>
<reference evidence="1 2" key="1">
    <citation type="journal article" date="2018" name="BMC Genomics">
        <title>Whole genome sequencing and function prediction of 133 gut anaerobes isolated from chicken caecum in pure cultures.</title>
        <authorList>
            <person name="Medvecky M."/>
            <person name="Cejkova D."/>
            <person name="Polansky O."/>
            <person name="Karasova D."/>
            <person name="Kubasova T."/>
            <person name="Cizek A."/>
            <person name="Rychlik I."/>
        </authorList>
    </citation>
    <scope>NUCLEOTIDE SEQUENCE [LARGE SCALE GENOMIC DNA]</scope>
    <source>
        <strain evidence="1 2">An13</strain>
    </source>
</reference>
<proteinExistence type="predicted"/>
<accession>A0A1Y4T393</accession>
<comment type="caution">
    <text evidence="1">The sequence shown here is derived from an EMBL/GenBank/DDBJ whole genome shotgun (WGS) entry which is preliminary data.</text>
</comment>
<sequence length="67" mass="8137">MSQMIIKNYVKNDYVKCMFVFDENIQELKNNCSHLVFDNEKIYLLNDHHYPQFFYQHIKSITISLCS</sequence>
<gene>
    <name evidence="1" type="ORF">B5E75_00550</name>
</gene>